<reference evidence="1" key="1">
    <citation type="submission" date="2021-01" db="EMBL/GenBank/DDBJ databases">
        <title>Modified the classification status of verrucomicrobia.</title>
        <authorList>
            <person name="Feng X."/>
        </authorList>
    </citation>
    <scope>NUCLEOTIDE SEQUENCE</scope>
    <source>
        <strain evidence="1">KCTC 12986</strain>
    </source>
</reference>
<dbReference type="RefSeq" id="WP_200392393.1">
    <property type="nucleotide sequence ID" value="NZ_JAENIO010000037.1"/>
</dbReference>
<keyword evidence="2" id="KW-1185">Reference proteome</keyword>
<proteinExistence type="predicted"/>
<sequence length="118" mass="12926">MLLFLRLASDPAILKRAFVLALLVGTILNLINQGEAMLAGAWGDIAWTKFLLTYCVPFCVSTYSATSAKIRFDPGTRAYLATRLKCVNCGVTEIAVEEGDLIPPCPHCQEKTDFRKAS</sequence>
<dbReference type="Proteomes" id="UP000604083">
    <property type="component" value="Unassembled WGS sequence"/>
</dbReference>
<dbReference type="NCBIfam" id="NF038050">
    <property type="entry name" value="NrtS"/>
    <property type="match status" value="1"/>
</dbReference>
<dbReference type="EMBL" id="JAENIO010000037">
    <property type="protein sequence ID" value="MBK1834959.1"/>
    <property type="molecule type" value="Genomic_DNA"/>
</dbReference>
<protein>
    <submittedName>
        <fullName evidence="1">Nitrate/nitrite transporter NrtS</fullName>
    </submittedName>
</protein>
<comment type="caution">
    <text evidence="1">The sequence shown here is derived from an EMBL/GenBank/DDBJ whole genome shotgun (WGS) entry which is preliminary data.</text>
</comment>
<organism evidence="1 2">
    <name type="scientific">Roseibacillus ishigakijimensis</name>
    <dbReference type="NCBI Taxonomy" id="454146"/>
    <lineage>
        <taxon>Bacteria</taxon>
        <taxon>Pseudomonadati</taxon>
        <taxon>Verrucomicrobiota</taxon>
        <taxon>Verrucomicrobiia</taxon>
        <taxon>Verrucomicrobiales</taxon>
        <taxon>Verrucomicrobiaceae</taxon>
        <taxon>Roseibacillus</taxon>
    </lineage>
</organism>
<name>A0A934RP59_9BACT</name>
<evidence type="ECO:0000313" key="2">
    <source>
        <dbReference type="Proteomes" id="UP000604083"/>
    </source>
</evidence>
<evidence type="ECO:0000313" key="1">
    <source>
        <dbReference type="EMBL" id="MBK1834959.1"/>
    </source>
</evidence>
<dbReference type="InterPro" id="IPR047700">
    <property type="entry name" value="NrtS-like"/>
</dbReference>
<dbReference type="AlphaFoldDB" id="A0A934RP59"/>
<accession>A0A934RP59</accession>
<gene>
    <name evidence="1" type="primary">nrtS</name>
    <name evidence="1" type="ORF">JIN78_12890</name>
</gene>